<name>A0A1A9MDQ1_9XANT</name>
<feature type="domain" description="BioF2-like acetyltransferase" evidence="1">
    <location>
        <begin position="158"/>
        <end position="279"/>
    </location>
</feature>
<dbReference type="RefSeq" id="WP_064508378.1">
    <property type="nucleotide sequence ID" value="NZ_JAYFSN010000011.1"/>
</dbReference>
<dbReference type="Proteomes" id="UP000077659">
    <property type="component" value="Unassembled WGS sequence"/>
</dbReference>
<evidence type="ECO:0000313" key="2">
    <source>
        <dbReference type="EMBL" id="MEA5124371.1"/>
    </source>
</evidence>
<dbReference type="EMBL" id="JAYFSO010000012">
    <property type="protein sequence ID" value="MEA5124371.1"/>
    <property type="molecule type" value="Genomic_DNA"/>
</dbReference>
<evidence type="ECO:0000313" key="4">
    <source>
        <dbReference type="Proteomes" id="UP000077659"/>
    </source>
</evidence>
<gene>
    <name evidence="3" type="ORF">A7D17_14765</name>
    <name evidence="2" type="ORF">VB146_10960</name>
</gene>
<dbReference type="InterPro" id="IPR038740">
    <property type="entry name" value="BioF2-like_GNAT_dom"/>
</dbReference>
<dbReference type="SUPFAM" id="SSF55729">
    <property type="entry name" value="Acyl-CoA N-acyltransferases (Nat)"/>
    <property type="match status" value="1"/>
</dbReference>
<organism evidence="3 4">
    <name type="scientific">Xanthomonas floridensis</name>
    <dbReference type="NCBI Taxonomy" id="1843580"/>
    <lineage>
        <taxon>Bacteria</taxon>
        <taxon>Pseudomonadati</taxon>
        <taxon>Pseudomonadota</taxon>
        <taxon>Gammaproteobacteria</taxon>
        <taxon>Lysobacterales</taxon>
        <taxon>Lysobacteraceae</taxon>
        <taxon>Xanthomonas</taxon>
    </lineage>
</organism>
<dbReference type="EC" id="2.3.1.-" evidence="2"/>
<dbReference type="STRING" id="1843580.A7D17_14765"/>
<evidence type="ECO:0000259" key="1">
    <source>
        <dbReference type="Pfam" id="PF13480"/>
    </source>
</evidence>
<accession>A0A1A9MDQ1</accession>
<protein>
    <submittedName>
        <fullName evidence="2">GNAT family N-acetyltransferase</fullName>
        <ecNumber evidence="2">2.3.1.-</ecNumber>
    </submittedName>
</protein>
<dbReference type="GO" id="GO:0016746">
    <property type="term" value="F:acyltransferase activity"/>
    <property type="evidence" value="ECO:0007669"/>
    <property type="project" value="UniProtKB-KW"/>
</dbReference>
<keyword evidence="2" id="KW-0012">Acyltransferase</keyword>
<dbReference type="PANTHER" id="PTHR36174:SF1">
    <property type="entry name" value="LIPID II:GLYCINE GLYCYLTRANSFERASE"/>
    <property type="match status" value="1"/>
</dbReference>
<keyword evidence="2" id="KW-0808">Transferase</keyword>
<reference evidence="3 4" key="1">
    <citation type="submission" date="2016-05" db="EMBL/GenBank/DDBJ databases">
        <title>Pathogenic, phenotypic and molecular characterisation of Xanthomonas nasturtii sp. nov. and Xanthomonas floridensis sp. nov., new species of Xanthomonas associated with watercress production in Florida.</title>
        <authorList>
            <person name="Vicente J.G."/>
            <person name="Rothwell S."/>
            <person name="Holub E.B."/>
            <person name="Studholme D.J."/>
        </authorList>
    </citation>
    <scope>NUCLEOTIDE SEQUENCE [LARGE SCALE GENOMIC DNA]</scope>
    <source>
        <strain evidence="3 4">WHRI 8848</strain>
    </source>
</reference>
<sequence length="310" mass="34569">MYSVRPYRAGDASAWDALVASSRNGNLLHRRGYMDYHADRFVDASLLVERGGEVIAVFPASMQGGCVSSHAGLTYAGLVSSMAMRAGATLQVFEQIATHYRAAGAQEIVYKPVPHVFHAYPAEEELYALHRVGARVYRRDLSSVIALRQPFAFSAERRRSIAKARKAGVQIQTSSALDAFHALLTEVLQRHGVAPTHRLDELQLLQRRFPHHIVLHEARVDTQLLAAALMYDFGRSVHTQYLAVSEPGRRLDALSLLLAELITQVYAGRDYFSFGISTEQGGQVLNEGLVEQKERFGARAVVQDFYRWTL</sequence>
<evidence type="ECO:0000313" key="5">
    <source>
        <dbReference type="Proteomes" id="UP001303614"/>
    </source>
</evidence>
<comment type="caution">
    <text evidence="3">The sequence shown here is derived from an EMBL/GenBank/DDBJ whole genome shotgun (WGS) entry which is preliminary data.</text>
</comment>
<dbReference type="InterPro" id="IPR050644">
    <property type="entry name" value="PG_Glycine_Bridge_Synth"/>
</dbReference>
<dbReference type="OrthoDB" id="9808687at2"/>
<keyword evidence="5" id="KW-1185">Reference proteome</keyword>
<dbReference type="PANTHER" id="PTHR36174">
    <property type="entry name" value="LIPID II:GLYCINE GLYCYLTRANSFERASE"/>
    <property type="match status" value="1"/>
</dbReference>
<evidence type="ECO:0000313" key="3">
    <source>
        <dbReference type="EMBL" id="OAG68318.1"/>
    </source>
</evidence>
<dbReference type="InterPro" id="IPR016181">
    <property type="entry name" value="Acyl_CoA_acyltransferase"/>
</dbReference>
<reference evidence="2 5" key="2">
    <citation type="submission" date="2023-12" db="EMBL/GenBank/DDBJ databases">
        <title>Genome sequencing of Xanthomonas floridensis.</title>
        <authorList>
            <person name="Greer S."/>
            <person name="Harrison J."/>
            <person name="Grant M."/>
            <person name="Vicente J."/>
            <person name="Studholme D."/>
        </authorList>
    </citation>
    <scope>NUCLEOTIDE SEQUENCE [LARGE SCALE GENOMIC DNA]</scope>
    <source>
        <strain evidence="2 5">WHRI 8848</strain>
    </source>
</reference>
<dbReference type="EMBL" id="LXNG01000010">
    <property type="protein sequence ID" value="OAG68318.1"/>
    <property type="molecule type" value="Genomic_DNA"/>
</dbReference>
<dbReference type="Pfam" id="PF13480">
    <property type="entry name" value="Acetyltransf_6"/>
    <property type="match status" value="1"/>
</dbReference>
<proteinExistence type="predicted"/>
<dbReference type="Proteomes" id="UP001303614">
    <property type="component" value="Unassembled WGS sequence"/>
</dbReference>
<dbReference type="AlphaFoldDB" id="A0A1A9MDQ1"/>
<dbReference type="Gene3D" id="3.40.630.30">
    <property type="match status" value="1"/>
</dbReference>